<dbReference type="GO" id="GO:0015149">
    <property type="term" value="F:hexose transmembrane transporter activity"/>
    <property type="evidence" value="ECO:0007669"/>
    <property type="project" value="TreeGrafter"/>
</dbReference>
<proteinExistence type="predicted"/>
<feature type="transmembrane region" description="Helical" evidence="5">
    <location>
        <begin position="368"/>
        <end position="396"/>
    </location>
</feature>
<evidence type="ECO:0000256" key="4">
    <source>
        <dbReference type="ARBA" id="ARBA00023136"/>
    </source>
</evidence>
<feature type="transmembrane region" description="Helical" evidence="5">
    <location>
        <begin position="339"/>
        <end position="362"/>
    </location>
</feature>
<keyword evidence="3 5" id="KW-1133">Transmembrane helix</keyword>
<dbReference type="Proteomes" id="UP000887575">
    <property type="component" value="Unassembled WGS sequence"/>
</dbReference>
<dbReference type="GO" id="GO:0016020">
    <property type="term" value="C:membrane"/>
    <property type="evidence" value="ECO:0007669"/>
    <property type="project" value="UniProtKB-SubCell"/>
</dbReference>
<dbReference type="InterPro" id="IPR045263">
    <property type="entry name" value="GLUT"/>
</dbReference>
<dbReference type="PROSITE" id="PS50850">
    <property type="entry name" value="MFS"/>
    <property type="match status" value="1"/>
</dbReference>
<protein>
    <submittedName>
        <fullName evidence="8">Major facilitator superfamily (MFS) profile domain-containing protein</fullName>
    </submittedName>
</protein>
<dbReference type="SUPFAM" id="SSF103473">
    <property type="entry name" value="MFS general substrate transporter"/>
    <property type="match status" value="1"/>
</dbReference>
<feature type="transmembrane region" description="Helical" evidence="5">
    <location>
        <begin position="64"/>
        <end position="84"/>
    </location>
</feature>
<feature type="domain" description="Major facilitator superfamily (MFS) profile" evidence="6">
    <location>
        <begin position="16"/>
        <end position="463"/>
    </location>
</feature>
<dbReference type="PRINTS" id="PR00171">
    <property type="entry name" value="SUGRTRNSPORT"/>
</dbReference>
<keyword evidence="4 5" id="KW-0472">Membrane</keyword>
<evidence type="ECO:0000259" key="6">
    <source>
        <dbReference type="PROSITE" id="PS50850"/>
    </source>
</evidence>
<comment type="subcellular location">
    <subcellularLocation>
        <location evidence="1">Membrane</location>
        <topology evidence="1">Multi-pass membrane protein</topology>
    </subcellularLocation>
</comment>
<dbReference type="InterPro" id="IPR036259">
    <property type="entry name" value="MFS_trans_sf"/>
</dbReference>
<feature type="transmembrane region" description="Helical" evidence="5">
    <location>
        <begin position="125"/>
        <end position="145"/>
    </location>
</feature>
<dbReference type="Gene3D" id="1.20.1250.20">
    <property type="entry name" value="MFS general substrate transporter like domains"/>
    <property type="match status" value="1"/>
</dbReference>
<evidence type="ECO:0000256" key="3">
    <source>
        <dbReference type="ARBA" id="ARBA00022989"/>
    </source>
</evidence>
<sequence length="498" mass="54487">MSVSHSHLPPRILPIAFLVSLGGSFHFGYQLVITNPTQAVFLDFVNQTHYTHYGKRLDKGTLDIVWSGIVAVVFLGALFGSFALRIVAERLGRKSGLLTGISLALLSVGLSIFSHTLSSYEIYTFSRFLLGVAISVNMGLGAMYLVEICPKESRGKVGMMTGSLVQAGTVAGSIVALPQVLGTSSLWPMIYVVELLCLALPFFALIYLPESPSFLVKKGEMKKARKALAYFHSLSEDEVTEQIDELRNELEESSQRKVGMIAVLKKKGLRRRVFVGMIVAFVMAFSGIAVINGYAVEILMNTGLNRLNASLANLGFNALSMFAIFGGAMVVDKFGRRPLLLFTSTGILVTNLIIVALMFAYAGTENHIYGLLLVIMIGVFTIFFAAGPGPLCYFISAELVDTHARSGAQAWTSVVQMASRTFLLSIYLPLKNLMGNSSTYLLLFVFPVLLSIIILYFRLPETKKKSPSEVTEAEQKLPKLWCSGGNLDEKTRVETPEV</sequence>
<dbReference type="InterPro" id="IPR005828">
    <property type="entry name" value="MFS_sugar_transport-like"/>
</dbReference>
<feature type="transmembrane region" description="Helical" evidence="5">
    <location>
        <begin position="96"/>
        <end position="113"/>
    </location>
</feature>
<evidence type="ECO:0000256" key="2">
    <source>
        <dbReference type="ARBA" id="ARBA00022692"/>
    </source>
</evidence>
<dbReference type="InterPro" id="IPR020846">
    <property type="entry name" value="MFS_dom"/>
</dbReference>
<evidence type="ECO:0000256" key="5">
    <source>
        <dbReference type="SAM" id="Phobius"/>
    </source>
</evidence>
<reference evidence="8" key="1">
    <citation type="submission" date="2024-02" db="UniProtKB">
        <authorList>
            <consortium name="WormBaseParasite"/>
        </authorList>
    </citation>
    <scope>IDENTIFICATION</scope>
</reference>
<feature type="transmembrane region" description="Helical" evidence="5">
    <location>
        <begin position="12"/>
        <end position="32"/>
    </location>
</feature>
<dbReference type="AlphaFoldDB" id="A0AAF3J987"/>
<dbReference type="PROSITE" id="PS00216">
    <property type="entry name" value="SUGAR_TRANSPORT_1"/>
    <property type="match status" value="1"/>
</dbReference>
<accession>A0AAF3J987</accession>
<feature type="transmembrane region" description="Helical" evidence="5">
    <location>
        <begin position="273"/>
        <end position="294"/>
    </location>
</feature>
<keyword evidence="7" id="KW-1185">Reference proteome</keyword>
<feature type="transmembrane region" description="Helical" evidence="5">
    <location>
        <begin position="189"/>
        <end position="208"/>
    </location>
</feature>
<feature type="transmembrane region" description="Helical" evidence="5">
    <location>
        <begin position="440"/>
        <end position="459"/>
    </location>
</feature>
<evidence type="ECO:0000313" key="8">
    <source>
        <dbReference type="WBParaSite" id="MBELARI_LOCUS4457"/>
    </source>
</evidence>
<evidence type="ECO:0000256" key="1">
    <source>
        <dbReference type="ARBA" id="ARBA00004141"/>
    </source>
</evidence>
<dbReference type="Pfam" id="PF00083">
    <property type="entry name" value="Sugar_tr"/>
    <property type="match status" value="1"/>
</dbReference>
<dbReference type="InterPro" id="IPR003663">
    <property type="entry name" value="Sugar/inositol_transpt"/>
</dbReference>
<keyword evidence="2 5" id="KW-0812">Transmembrane</keyword>
<organism evidence="7 8">
    <name type="scientific">Mesorhabditis belari</name>
    <dbReference type="NCBI Taxonomy" id="2138241"/>
    <lineage>
        <taxon>Eukaryota</taxon>
        <taxon>Metazoa</taxon>
        <taxon>Ecdysozoa</taxon>
        <taxon>Nematoda</taxon>
        <taxon>Chromadorea</taxon>
        <taxon>Rhabditida</taxon>
        <taxon>Rhabditina</taxon>
        <taxon>Rhabditomorpha</taxon>
        <taxon>Rhabditoidea</taxon>
        <taxon>Rhabditidae</taxon>
        <taxon>Mesorhabditinae</taxon>
        <taxon>Mesorhabditis</taxon>
    </lineage>
</organism>
<feature type="transmembrane region" description="Helical" evidence="5">
    <location>
        <begin position="314"/>
        <end position="332"/>
    </location>
</feature>
<name>A0AAF3J987_9BILA</name>
<dbReference type="PANTHER" id="PTHR23503">
    <property type="entry name" value="SOLUTE CARRIER FAMILY 2"/>
    <property type="match status" value="1"/>
</dbReference>
<dbReference type="InterPro" id="IPR005829">
    <property type="entry name" value="Sugar_transporter_CS"/>
</dbReference>
<dbReference type="PANTHER" id="PTHR23503:SF17">
    <property type="entry name" value="MAJOR FACILITATOR SUPERFAMILY (MFS) PROFILE DOMAIN-CONTAINING PROTEIN"/>
    <property type="match status" value="1"/>
</dbReference>
<dbReference type="WBParaSite" id="MBELARI_LOCUS4457">
    <property type="protein sequence ID" value="MBELARI_LOCUS4457"/>
    <property type="gene ID" value="MBELARI_LOCUS4457"/>
</dbReference>
<evidence type="ECO:0000313" key="7">
    <source>
        <dbReference type="Proteomes" id="UP000887575"/>
    </source>
</evidence>